<protein>
    <submittedName>
        <fullName evidence="1">Uncharacterized protein</fullName>
    </submittedName>
</protein>
<organism evidence="1">
    <name type="scientific">viral metagenome</name>
    <dbReference type="NCBI Taxonomy" id="1070528"/>
    <lineage>
        <taxon>unclassified sequences</taxon>
        <taxon>metagenomes</taxon>
        <taxon>organismal metagenomes</taxon>
    </lineage>
</organism>
<accession>A0A6C0BHH9</accession>
<evidence type="ECO:0000313" key="1">
    <source>
        <dbReference type="EMBL" id="QHS90858.1"/>
    </source>
</evidence>
<reference evidence="1" key="1">
    <citation type="journal article" date="2020" name="Nature">
        <title>Giant virus diversity and host interactions through global metagenomics.</title>
        <authorList>
            <person name="Schulz F."/>
            <person name="Roux S."/>
            <person name="Paez-Espino D."/>
            <person name="Jungbluth S."/>
            <person name="Walsh D.A."/>
            <person name="Denef V.J."/>
            <person name="McMahon K.D."/>
            <person name="Konstantinidis K.T."/>
            <person name="Eloe-Fadrosh E.A."/>
            <person name="Kyrpides N.C."/>
            <person name="Woyke T."/>
        </authorList>
    </citation>
    <scope>NUCLEOTIDE SEQUENCE</scope>
    <source>
        <strain evidence="1">GVMAG-M-3300010354-11</strain>
    </source>
</reference>
<name>A0A6C0BHH9_9ZZZZ</name>
<dbReference type="AlphaFoldDB" id="A0A6C0BHH9"/>
<proteinExistence type="predicted"/>
<dbReference type="EMBL" id="MN739151">
    <property type="protein sequence ID" value="QHS90858.1"/>
    <property type="molecule type" value="Genomic_DNA"/>
</dbReference>
<sequence>MVSPFANAAIQESSCLFFPKFDETRARINKFMRVQLKIAAPVSYRSLPPPNNVQVKKVKNYKHMKNVGTLMVTAKKPFRVRFNVPDTK</sequence>